<evidence type="ECO:0000313" key="2">
    <source>
        <dbReference type="EMBL" id="SQF40306.1"/>
    </source>
</evidence>
<dbReference type="EMBL" id="LS483343">
    <property type="protein sequence ID" value="SQF40306.1"/>
    <property type="molecule type" value="Genomic_DNA"/>
</dbReference>
<sequence>MRKLLANPIFLSFAAKTGLTSLIAFVAATIN</sequence>
<dbReference type="STRING" id="1123303.GCA_000372425_00413"/>
<proteinExistence type="predicted"/>
<keyword evidence="3" id="KW-1185">Reference proteome</keyword>
<keyword evidence="1" id="KW-1133">Transmembrane helix</keyword>
<keyword evidence="1" id="KW-0812">Transmembrane</keyword>
<name>A0A2X3W7J6_9STRE</name>
<gene>
    <name evidence="2" type="ORF">NCTC12278_00884</name>
</gene>
<evidence type="ECO:0000256" key="1">
    <source>
        <dbReference type="SAM" id="Phobius"/>
    </source>
</evidence>
<evidence type="ECO:0000313" key="3">
    <source>
        <dbReference type="Proteomes" id="UP000249495"/>
    </source>
</evidence>
<organism evidence="2 3">
    <name type="scientific">Streptococcus ferus</name>
    <dbReference type="NCBI Taxonomy" id="1345"/>
    <lineage>
        <taxon>Bacteria</taxon>
        <taxon>Bacillati</taxon>
        <taxon>Bacillota</taxon>
        <taxon>Bacilli</taxon>
        <taxon>Lactobacillales</taxon>
        <taxon>Streptococcaceae</taxon>
        <taxon>Streptococcus</taxon>
    </lineage>
</organism>
<accession>A0A2X3W7J6</accession>
<dbReference type="AlphaFoldDB" id="A0A2X3W7J6"/>
<reference evidence="2 3" key="1">
    <citation type="submission" date="2018-06" db="EMBL/GenBank/DDBJ databases">
        <authorList>
            <consortium name="Pathogen Informatics"/>
            <person name="Doyle S."/>
        </authorList>
    </citation>
    <scope>NUCLEOTIDE SEQUENCE [LARGE SCALE GENOMIC DNA]</scope>
    <source>
        <strain evidence="2 3">NCTC12278</strain>
    </source>
</reference>
<dbReference type="KEGG" id="sfer:NCTC12278_00884"/>
<protein>
    <submittedName>
        <fullName evidence="2">Uncharacterized protein</fullName>
    </submittedName>
</protein>
<dbReference type="Proteomes" id="UP000249495">
    <property type="component" value="Chromosome 1"/>
</dbReference>
<feature type="transmembrane region" description="Helical" evidence="1">
    <location>
        <begin position="9"/>
        <end position="30"/>
    </location>
</feature>
<keyword evidence="1" id="KW-0472">Membrane</keyword>